<keyword evidence="3" id="KW-0808">Transferase</keyword>
<dbReference type="InterPro" id="IPR050953">
    <property type="entry name" value="N4_N6_ade-DNA_methylase"/>
</dbReference>
<comment type="caution">
    <text evidence="7">The sequence shown here is derived from an EMBL/GenBank/DDBJ whole genome shotgun (WGS) entry which is preliminary data.</text>
</comment>
<evidence type="ECO:0000256" key="4">
    <source>
        <dbReference type="ARBA" id="ARBA00022691"/>
    </source>
</evidence>
<feature type="non-terminal residue" evidence="7">
    <location>
        <position position="607"/>
    </location>
</feature>
<evidence type="ECO:0000256" key="2">
    <source>
        <dbReference type="ARBA" id="ARBA00022603"/>
    </source>
</evidence>
<dbReference type="EC" id="2.1.1.72" evidence="1"/>
<dbReference type="GO" id="GO:0003676">
    <property type="term" value="F:nucleic acid binding"/>
    <property type="evidence" value="ECO:0007669"/>
    <property type="project" value="InterPro"/>
</dbReference>
<dbReference type="EMBL" id="QYTU02000059">
    <property type="protein sequence ID" value="RWR04476.1"/>
    <property type="molecule type" value="Genomic_DNA"/>
</dbReference>
<proteinExistence type="predicted"/>
<dbReference type="PANTHER" id="PTHR33841:SF1">
    <property type="entry name" value="DNA METHYLTRANSFERASE A"/>
    <property type="match status" value="1"/>
</dbReference>
<evidence type="ECO:0000313" key="8">
    <source>
        <dbReference type="Proteomes" id="UP000273811"/>
    </source>
</evidence>
<dbReference type="GO" id="GO:0009007">
    <property type="term" value="F:site-specific DNA-methyltransferase (adenine-specific) activity"/>
    <property type="evidence" value="ECO:0007669"/>
    <property type="project" value="UniProtKB-EC"/>
</dbReference>
<feature type="domain" description="Type II methyltransferase M.TaqI-like" evidence="6">
    <location>
        <begin position="348"/>
        <end position="569"/>
    </location>
</feature>
<dbReference type="Pfam" id="PF07669">
    <property type="entry name" value="Eco57I"/>
    <property type="match status" value="1"/>
</dbReference>
<accession>A0A443IJI7</accession>
<keyword evidence="8" id="KW-1185">Reference proteome</keyword>
<dbReference type="InterPro" id="IPR002052">
    <property type="entry name" value="DNA_methylase_N6_adenine_CS"/>
</dbReference>
<dbReference type="SUPFAM" id="SSF53335">
    <property type="entry name" value="S-adenosyl-L-methionine-dependent methyltransferases"/>
    <property type="match status" value="1"/>
</dbReference>
<comment type="catalytic activity">
    <reaction evidence="5">
        <text>a 2'-deoxyadenosine in DNA + S-adenosyl-L-methionine = an N(6)-methyl-2'-deoxyadenosine in DNA + S-adenosyl-L-homocysteine + H(+)</text>
        <dbReference type="Rhea" id="RHEA:15197"/>
        <dbReference type="Rhea" id="RHEA-COMP:12418"/>
        <dbReference type="Rhea" id="RHEA-COMP:12419"/>
        <dbReference type="ChEBI" id="CHEBI:15378"/>
        <dbReference type="ChEBI" id="CHEBI:57856"/>
        <dbReference type="ChEBI" id="CHEBI:59789"/>
        <dbReference type="ChEBI" id="CHEBI:90615"/>
        <dbReference type="ChEBI" id="CHEBI:90616"/>
        <dbReference type="EC" id="2.1.1.72"/>
    </reaction>
</comment>
<keyword evidence="4" id="KW-0949">S-adenosyl-L-methionine</keyword>
<protein>
    <recommendedName>
        <fullName evidence="1">site-specific DNA-methyltransferase (adenine-specific)</fullName>
        <ecNumber evidence="1">2.1.1.72</ecNumber>
    </recommendedName>
</protein>
<organism evidence="7 8">
    <name type="scientific">Siminovitchia fortis</name>
    <dbReference type="NCBI Taxonomy" id="254758"/>
    <lineage>
        <taxon>Bacteria</taxon>
        <taxon>Bacillati</taxon>
        <taxon>Bacillota</taxon>
        <taxon>Bacilli</taxon>
        <taxon>Bacillales</taxon>
        <taxon>Bacillaceae</taxon>
        <taxon>Siminovitchia</taxon>
    </lineage>
</organism>
<evidence type="ECO:0000256" key="5">
    <source>
        <dbReference type="ARBA" id="ARBA00047942"/>
    </source>
</evidence>
<name>A0A443IJI7_9BACI</name>
<dbReference type="InterPro" id="IPR047939">
    <property type="entry name" value="BREX_1_PglX"/>
</dbReference>
<reference evidence="7" key="1">
    <citation type="submission" date="2018-12" db="EMBL/GenBank/DDBJ databases">
        <authorList>
            <person name="Sun L."/>
            <person name="Chen Z."/>
        </authorList>
    </citation>
    <scope>NUCLEOTIDE SEQUENCE [LARGE SCALE GENOMIC DNA]</scope>
    <source>
        <strain evidence="7">DSM 16012</strain>
    </source>
</reference>
<dbReference type="PANTHER" id="PTHR33841">
    <property type="entry name" value="DNA METHYLTRANSFERASE YEEA-RELATED"/>
    <property type="match status" value="1"/>
</dbReference>
<dbReference type="Proteomes" id="UP000273811">
    <property type="component" value="Unassembled WGS sequence"/>
</dbReference>
<evidence type="ECO:0000256" key="1">
    <source>
        <dbReference type="ARBA" id="ARBA00011900"/>
    </source>
</evidence>
<sequence>MDKGAIKRFAVSARNKLMEAVNQKAFELGVTKDAVKEAEVYQDGFLINQKFYKKYEIRQRERLIREIEQKGYDQVIEEVAYTWFNRFIALRFMEVNDYLPTGVRVFSSIEPGKTEPDALTEVSMLVDELGLDELKVYELQDANDDEDLFKYILIKQCNKLGEIMPMMFEEIEDYTELLLPNQLLAETSVIHDMVTMIDEENWTKEVEIIGWLYQYYISEKKDEVFASLKKNQKISKENIPAATELFTPRWIVQYMVDNSLGRLWLESHPDDALQEKLPYYLEAAEQPENVIRQLEKLKDPNLKPESIKFLDPCMGSGHILVYAFEVFYQLYKSQGYREQDIPKLIIENNLYGLDIDPRAAQLAYFSVMMKARSYNHRIFNSAISPNLHWIEESNRLTDEDIDNFAENSDIRGDVKTLIETFKDGKLLGSIIEVPDINLKVLKDQAQSIKEKETDDMFVVDFKINTLPTIERLIDQAIILAQKYDVVVTNPPYMGRKGMNAELGNYVKKHYKNSSVDLYAVFMEVASHLVKENGFIGMVNQHSWMFLSSYENLRKTMLQNHQIYSMAHLGTRAFPEIGGEVVQTTSFVLRKNTNLNYISTFILNYESK</sequence>
<dbReference type="PRINTS" id="PR00507">
    <property type="entry name" value="N12N6MTFRASE"/>
</dbReference>
<gene>
    <name evidence="7" type="primary">pglX</name>
    <name evidence="7" type="ORF">D4N35_016910</name>
</gene>
<dbReference type="NCBIfam" id="NF033452">
    <property type="entry name" value="BREX_1_MTaseX"/>
    <property type="match status" value="1"/>
</dbReference>
<dbReference type="AlphaFoldDB" id="A0A443IJI7"/>
<dbReference type="GO" id="GO:0006304">
    <property type="term" value="P:DNA modification"/>
    <property type="evidence" value="ECO:0007669"/>
    <property type="project" value="InterPro"/>
</dbReference>
<dbReference type="PROSITE" id="PS00092">
    <property type="entry name" value="N6_MTASE"/>
    <property type="match status" value="1"/>
</dbReference>
<dbReference type="InterPro" id="IPR029063">
    <property type="entry name" value="SAM-dependent_MTases_sf"/>
</dbReference>
<keyword evidence="2" id="KW-0489">Methyltransferase</keyword>
<dbReference type="Gene3D" id="3.40.50.150">
    <property type="entry name" value="Vaccinia Virus protein VP39"/>
    <property type="match status" value="1"/>
</dbReference>
<dbReference type="RefSeq" id="WP_120075796.1">
    <property type="nucleotide sequence ID" value="NZ_QYTU02000059.1"/>
</dbReference>
<dbReference type="InterPro" id="IPR011639">
    <property type="entry name" value="MethylTrfase_TaqI-like_dom"/>
</dbReference>
<dbReference type="OrthoDB" id="32195at2"/>
<dbReference type="GO" id="GO:0032259">
    <property type="term" value="P:methylation"/>
    <property type="evidence" value="ECO:0007669"/>
    <property type="project" value="UniProtKB-KW"/>
</dbReference>
<evidence type="ECO:0000313" key="7">
    <source>
        <dbReference type="EMBL" id="RWR04476.1"/>
    </source>
</evidence>
<evidence type="ECO:0000256" key="3">
    <source>
        <dbReference type="ARBA" id="ARBA00022679"/>
    </source>
</evidence>
<evidence type="ECO:0000259" key="6">
    <source>
        <dbReference type="Pfam" id="PF07669"/>
    </source>
</evidence>